<keyword evidence="4" id="KW-1185">Reference proteome</keyword>
<dbReference type="RefSeq" id="XP_066078657.1">
    <property type="nucleotide sequence ID" value="XM_066222560.1"/>
</dbReference>
<dbReference type="GO" id="GO:0070475">
    <property type="term" value="P:rRNA base methylation"/>
    <property type="evidence" value="ECO:0007669"/>
    <property type="project" value="InterPro"/>
</dbReference>
<dbReference type="PANTHER" id="PTHR11538:SF26">
    <property type="entry name" value="FERREDOXIN-FOLD ANTICODON-BINDING DOMAIN-CONTAINING PROTEIN 1"/>
    <property type="match status" value="1"/>
</dbReference>
<dbReference type="GeneID" id="91097513"/>
<feature type="domain" description="25S rRNA (uridine-N(3))-methyltransferase BMT5-like" evidence="2">
    <location>
        <begin position="126"/>
        <end position="401"/>
    </location>
</feature>
<dbReference type="Proteomes" id="UP001355207">
    <property type="component" value="Chromosome 9"/>
</dbReference>
<accession>A0AAX4K551</accession>
<evidence type="ECO:0000256" key="1">
    <source>
        <dbReference type="SAM" id="MobiDB-lite"/>
    </source>
</evidence>
<feature type="compositionally biased region" description="Acidic residues" evidence="1">
    <location>
        <begin position="280"/>
        <end position="296"/>
    </location>
</feature>
<feature type="region of interest" description="Disordered" evidence="1">
    <location>
        <begin position="1"/>
        <end position="115"/>
    </location>
</feature>
<proteinExistence type="predicted"/>
<feature type="compositionally biased region" description="Low complexity" evidence="1">
    <location>
        <begin position="62"/>
        <end position="78"/>
    </location>
</feature>
<evidence type="ECO:0000313" key="3">
    <source>
        <dbReference type="EMBL" id="WWC91895.1"/>
    </source>
</evidence>
<dbReference type="Pfam" id="PF10354">
    <property type="entry name" value="BMT5-like"/>
    <property type="match status" value="1"/>
</dbReference>
<evidence type="ECO:0000259" key="2">
    <source>
        <dbReference type="Pfam" id="PF10354"/>
    </source>
</evidence>
<feature type="compositionally biased region" description="Low complexity" evidence="1">
    <location>
        <begin position="1"/>
        <end position="18"/>
    </location>
</feature>
<dbReference type="EMBL" id="CP144106">
    <property type="protein sequence ID" value="WWC91895.1"/>
    <property type="molecule type" value="Genomic_DNA"/>
</dbReference>
<evidence type="ECO:0000313" key="4">
    <source>
        <dbReference type="Proteomes" id="UP001355207"/>
    </source>
</evidence>
<reference evidence="3 4" key="1">
    <citation type="submission" date="2024-01" db="EMBL/GenBank/DDBJ databases">
        <title>Comparative genomics of Cryptococcus and Kwoniella reveals pathogenesis evolution and contrasting modes of karyotype evolution via chromosome fusion or intercentromeric recombination.</title>
        <authorList>
            <person name="Coelho M.A."/>
            <person name="David-Palma M."/>
            <person name="Shea T."/>
            <person name="Bowers K."/>
            <person name="McGinley-Smith S."/>
            <person name="Mohammad A.W."/>
            <person name="Gnirke A."/>
            <person name="Yurkov A.M."/>
            <person name="Nowrousian M."/>
            <person name="Sun S."/>
            <person name="Cuomo C.A."/>
            <person name="Heitman J."/>
        </authorList>
    </citation>
    <scope>NUCLEOTIDE SEQUENCE [LARGE SCALE GENOMIC DNA]</scope>
    <source>
        <strain evidence="3 4">CBS 6074</strain>
    </source>
</reference>
<protein>
    <recommendedName>
        <fullName evidence="2">25S rRNA (uridine-N(3))-methyltransferase BMT5-like domain-containing protein</fullName>
    </recommendedName>
</protein>
<organism evidence="3 4">
    <name type="scientific">Kwoniella dendrophila CBS 6074</name>
    <dbReference type="NCBI Taxonomy" id="1295534"/>
    <lineage>
        <taxon>Eukaryota</taxon>
        <taxon>Fungi</taxon>
        <taxon>Dikarya</taxon>
        <taxon>Basidiomycota</taxon>
        <taxon>Agaricomycotina</taxon>
        <taxon>Tremellomycetes</taxon>
        <taxon>Tremellales</taxon>
        <taxon>Cryptococcaceae</taxon>
        <taxon>Kwoniella</taxon>
    </lineage>
</organism>
<feature type="region of interest" description="Disordered" evidence="1">
    <location>
        <begin position="257"/>
        <end position="307"/>
    </location>
</feature>
<dbReference type="GO" id="GO:0005737">
    <property type="term" value="C:cytoplasm"/>
    <property type="evidence" value="ECO:0007669"/>
    <property type="project" value="TreeGrafter"/>
</dbReference>
<name>A0AAX4K551_9TREE</name>
<dbReference type="PANTHER" id="PTHR11538">
    <property type="entry name" value="PHENYLALANYL-TRNA SYNTHETASE"/>
    <property type="match status" value="1"/>
</dbReference>
<dbReference type="InterPro" id="IPR019446">
    <property type="entry name" value="BMT5-like"/>
</dbReference>
<dbReference type="GO" id="GO:0070042">
    <property type="term" value="F:rRNA (uridine-N3-)-methyltransferase activity"/>
    <property type="evidence" value="ECO:0007669"/>
    <property type="project" value="InterPro"/>
</dbReference>
<gene>
    <name evidence="3" type="ORF">L201_006844</name>
</gene>
<feature type="compositionally biased region" description="Basic and acidic residues" evidence="1">
    <location>
        <begin position="412"/>
        <end position="436"/>
    </location>
</feature>
<feature type="region of interest" description="Disordered" evidence="1">
    <location>
        <begin position="412"/>
        <end position="445"/>
    </location>
</feature>
<dbReference type="PROSITE" id="PS50890">
    <property type="entry name" value="PUA"/>
    <property type="match status" value="1"/>
</dbReference>
<sequence length="445" mass="49559">MAKLKAALANQQYSAAKAAAKKRSLQAEESKKQSIKASLSGSKKGLKRSKAALKNSLDIKTNPNGNKNDSNSNNNARNIENKLGESSTTTTTTTSTKSQTESESKQTQKSKQQKSIIPFTKDDSILLIGEGNFSFTLSLLYSPFNLNGSQILSTVYDFEEITYKKYPDSKEIIQELKSKGVKIEFGVDATNLEKTSKLIAPKKGKGKHKEKRRWSKVVFNFPHVGAGITDQDRNILTNQHMLLGFFKSVEPYLTDGPSEGIIPVNSKGKNTNKKKKSNPVDEDGISDVEEDVEEESPYIINDDPSSSNLDFSIPPSTSTLTTTTTTNSTSDLVIPNKQGKILITLLTCSPYSLWSLSKLATKPPILSIGFGSNKLTKQPRYLLNRSFDFDSNLYTKYQHRRTIGFKDGLSKGKNEEINRKHGKAKMYEFVRRRPNNDDQDENQDD</sequence>
<dbReference type="AlphaFoldDB" id="A0AAX4K551"/>
<feature type="compositionally biased region" description="Low complexity" evidence="1">
    <location>
        <begin position="85"/>
        <end position="99"/>
    </location>
</feature>